<evidence type="ECO:0000313" key="13">
    <source>
        <dbReference type="Proteomes" id="UP000886885"/>
    </source>
</evidence>
<comment type="catalytic activity">
    <reaction evidence="1">
        <text>Endohydrolysis of (1-&gt;4)-beta-D-glucosidic linkages in cellulose, lichenin and cereal beta-D-glucans.</text>
        <dbReference type="EC" id="3.2.1.4"/>
    </reaction>
</comment>
<evidence type="ECO:0000256" key="2">
    <source>
        <dbReference type="ARBA" id="ARBA00007072"/>
    </source>
</evidence>
<keyword evidence="6 9" id="KW-0119">Carbohydrate metabolism</keyword>
<dbReference type="InterPro" id="IPR001701">
    <property type="entry name" value="Glyco_hydro_9"/>
</dbReference>
<keyword evidence="8 9" id="KW-0624">Polysaccharide degradation</keyword>
<evidence type="ECO:0000256" key="9">
    <source>
        <dbReference type="PROSITE-ProRule" id="PRU10059"/>
    </source>
</evidence>
<dbReference type="FunFam" id="1.50.10.10:FF:000020">
    <property type="entry name" value="Endoglucanase"/>
    <property type="match status" value="1"/>
</dbReference>
<evidence type="ECO:0000313" key="12">
    <source>
        <dbReference type="EMBL" id="KAG6747392.1"/>
    </source>
</evidence>
<dbReference type="Pfam" id="PF00759">
    <property type="entry name" value="Glyco_hydro_9"/>
    <property type="match status" value="1"/>
</dbReference>
<keyword evidence="13" id="KW-1185">Reference proteome</keyword>
<dbReference type="PROSITE" id="PS00592">
    <property type="entry name" value="GH9_2"/>
    <property type="match status" value="1"/>
</dbReference>
<name>A0A8X7YEJ1_POPTO</name>
<dbReference type="Proteomes" id="UP000886885">
    <property type="component" value="Chromosome 15A"/>
</dbReference>
<reference evidence="12" key="1">
    <citation type="journal article" date="2020" name="bioRxiv">
        <title>Hybrid origin of Populus tomentosa Carr. identified through genome sequencing and phylogenomic analysis.</title>
        <authorList>
            <person name="An X."/>
            <person name="Gao K."/>
            <person name="Chen Z."/>
            <person name="Li J."/>
            <person name="Yang X."/>
            <person name="Yang X."/>
            <person name="Zhou J."/>
            <person name="Guo T."/>
            <person name="Zhao T."/>
            <person name="Huang S."/>
            <person name="Miao D."/>
            <person name="Khan W.U."/>
            <person name="Rao P."/>
            <person name="Ye M."/>
            <person name="Lei B."/>
            <person name="Liao W."/>
            <person name="Wang J."/>
            <person name="Ji L."/>
            <person name="Li Y."/>
            <person name="Guo B."/>
            <person name="Mustafa N.S."/>
            <person name="Li S."/>
            <person name="Yun Q."/>
            <person name="Keller S.R."/>
            <person name="Mao J."/>
            <person name="Zhang R."/>
            <person name="Strauss S.H."/>
        </authorList>
    </citation>
    <scope>NUCLEOTIDE SEQUENCE</scope>
    <source>
        <strain evidence="12">GM15</strain>
        <tissue evidence="12">Leaf</tissue>
    </source>
</reference>
<evidence type="ECO:0000256" key="3">
    <source>
        <dbReference type="ARBA" id="ARBA00012601"/>
    </source>
</evidence>
<dbReference type="OrthoDB" id="10257085at2759"/>
<feature type="active site" evidence="10">
    <location>
        <position position="527"/>
    </location>
</feature>
<accession>A0A8X7YEJ1</accession>
<feature type="active site" evidence="10">
    <location>
        <position position="518"/>
    </location>
</feature>
<comment type="similarity">
    <text evidence="2 9">Belongs to the glycosyl hydrolase 9 (cellulase E) family.</text>
</comment>
<evidence type="ECO:0000256" key="10">
    <source>
        <dbReference type="PROSITE-ProRule" id="PRU10060"/>
    </source>
</evidence>
<keyword evidence="5" id="KW-0136">Cellulose degradation</keyword>
<evidence type="ECO:0000256" key="4">
    <source>
        <dbReference type="ARBA" id="ARBA00022801"/>
    </source>
</evidence>
<feature type="domain" description="Glycoside hydrolase family 9" evidence="11">
    <location>
        <begin position="27"/>
        <end position="540"/>
    </location>
</feature>
<gene>
    <name evidence="12" type="ORF">POTOM_049796</name>
</gene>
<dbReference type="InterPro" id="IPR018221">
    <property type="entry name" value="Glyco_hydro_9_His_AS"/>
</dbReference>
<evidence type="ECO:0000259" key="11">
    <source>
        <dbReference type="Pfam" id="PF00759"/>
    </source>
</evidence>
<dbReference type="GO" id="GO:0008810">
    <property type="term" value="F:cellulase activity"/>
    <property type="evidence" value="ECO:0007669"/>
    <property type="project" value="UniProtKB-EC"/>
</dbReference>
<protein>
    <recommendedName>
        <fullName evidence="3">cellulase</fullName>
        <ecNumber evidence="3">3.2.1.4</ecNumber>
    </recommendedName>
</protein>
<evidence type="ECO:0000256" key="6">
    <source>
        <dbReference type="ARBA" id="ARBA00023277"/>
    </source>
</evidence>
<proteinExistence type="inferred from homology"/>
<dbReference type="InterPro" id="IPR033126">
    <property type="entry name" value="Glyco_hydro_9_Asp/Glu_AS"/>
</dbReference>
<dbReference type="EMBL" id="JAAWWB010000029">
    <property type="protein sequence ID" value="KAG6747392.1"/>
    <property type="molecule type" value="Genomic_DNA"/>
</dbReference>
<evidence type="ECO:0000256" key="7">
    <source>
        <dbReference type="ARBA" id="ARBA00023295"/>
    </source>
</evidence>
<sequence>MSVLKRVVVFGVVITMVMVMRVASHDYGDALTKSILFFEGQRSGKLPPTQRMTWRKDSGLRDGFQIGLFRKKPTSVFKNRHLQYANYPPVVSGQLVGASPFGRPLTSLGLTTAQPVDLVGGYYDAGDNVKFNFPMAFSTTMLAWSVLDFGNFMGPDLPHALEAIKWATDYFLKATSIPGFVFVQVGDPYGDHNCWERPEDMDTPRIPYAASKQFPGSEVSAEIAAALAASSMVFRPSNPAYSARLLKRAAMVFEFADANRGSYNDTLGPWVCPFYCDFSGYEDELIWGAAWLYKATKTPNYWSYIVQNISDLEKNAAEHADRVGYGGGSFAEFGWDTKNAGINILVSKLLLSNNTSDVGPFIPNADKFVCTVLPESPTVYVSYSPGGLLFKPGGSNLQHATALSFLLLAYARYLNQSNREIHCGNVVATPARLIQFARGQVDYILGTNPLKMSYMVGYGSKFPRKIHHRGSSLPSVDQHPASINCQGGAPYFQSNDPNPNLLIGAVVGGPDRGDSYSDSRADFVHTEPTTYINAPLVGLLAYFRSHPPL</sequence>
<evidence type="ECO:0000256" key="5">
    <source>
        <dbReference type="ARBA" id="ARBA00023001"/>
    </source>
</evidence>
<dbReference type="EC" id="3.2.1.4" evidence="3"/>
<dbReference type="PANTHER" id="PTHR22298">
    <property type="entry name" value="ENDO-1,4-BETA-GLUCANASE"/>
    <property type="match status" value="1"/>
</dbReference>
<keyword evidence="4 9" id="KW-0378">Hydrolase</keyword>
<evidence type="ECO:0000256" key="8">
    <source>
        <dbReference type="ARBA" id="ARBA00023326"/>
    </source>
</evidence>
<keyword evidence="7 9" id="KW-0326">Glycosidase</keyword>
<evidence type="ECO:0000256" key="1">
    <source>
        <dbReference type="ARBA" id="ARBA00000966"/>
    </source>
</evidence>
<organism evidence="12 13">
    <name type="scientific">Populus tomentosa</name>
    <name type="common">Chinese white poplar</name>
    <dbReference type="NCBI Taxonomy" id="118781"/>
    <lineage>
        <taxon>Eukaryota</taxon>
        <taxon>Viridiplantae</taxon>
        <taxon>Streptophyta</taxon>
        <taxon>Embryophyta</taxon>
        <taxon>Tracheophyta</taxon>
        <taxon>Spermatophyta</taxon>
        <taxon>Magnoliopsida</taxon>
        <taxon>eudicotyledons</taxon>
        <taxon>Gunneridae</taxon>
        <taxon>Pentapetalae</taxon>
        <taxon>rosids</taxon>
        <taxon>fabids</taxon>
        <taxon>Malpighiales</taxon>
        <taxon>Salicaceae</taxon>
        <taxon>Saliceae</taxon>
        <taxon>Populus</taxon>
    </lineage>
</organism>
<feature type="active site" evidence="9">
    <location>
        <position position="467"/>
    </location>
</feature>
<dbReference type="AlphaFoldDB" id="A0A8X7YEJ1"/>
<comment type="caution">
    <text evidence="12">The sequence shown here is derived from an EMBL/GenBank/DDBJ whole genome shotgun (WGS) entry which is preliminary data.</text>
</comment>
<dbReference type="PROSITE" id="PS00698">
    <property type="entry name" value="GH9_3"/>
    <property type="match status" value="1"/>
</dbReference>
<dbReference type="GO" id="GO:0030245">
    <property type="term" value="P:cellulose catabolic process"/>
    <property type="evidence" value="ECO:0007669"/>
    <property type="project" value="UniProtKB-KW"/>
</dbReference>